<feature type="region of interest" description="Disordered" evidence="1">
    <location>
        <begin position="45"/>
        <end position="64"/>
    </location>
</feature>
<organism evidence="2 3">
    <name type="scientific">Thyridium curvatum</name>
    <dbReference type="NCBI Taxonomy" id="1093900"/>
    <lineage>
        <taxon>Eukaryota</taxon>
        <taxon>Fungi</taxon>
        <taxon>Dikarya</taxon>
        <taxon>Ascomycota</taxon>
        <taxon>Pezizomycotina</taxon>
        <taxon>Sordariomycetes</taxon>
        <taxon>Sordariomycetidae</taxon>
        <taxon>Thyridiales</taxon>
        <taxon>Thyridiaceae</taxon>
        <taxon>Thyridium</taxon>
    </lineage>
</organism>
<dbReference type="Proteomes" id="UP000319257">
    <property type="component" value="Unassembled WGS sequence"/>
</dbReference>
<feature type="region of interest" description="Disordered" evidence="1">
    <location>
        <begin position="73"/>
        <end position="103"/>
    </location>
</feature>
<feature type="compositionally biased region" description="Basic and acidic residues" evidence="1">
    <location>
        <begin position="157"/>
        <end position="166"/>
    </location>
</feature>
<keyword evidence="3" id="KW-1185">Reference proteome</keyword>
<accession>A0A507BH02</accession>
<gene>
    <name evidence="2" type="ORF">E0L32_012408</name>
</gene>
<dbReference type="EMBL" id="SKBQ01000172">
    <property type="protein sequence ID" value="TPX16599.1"/>
    <property type="molecule type" value="Genomic_DNA"/>
</dbReference>
<comment type="caution">
    <text evidence="2">The sequence shown here is derived from an EMBL/GenBank/DDBJ whole genome shotgun (WGS) entry which is preliminary data.</text>
</comment>
<dbReference type="RefSeq" id="XP_030998310.1">
    <property type="nucleotide sequence ID" value="XM_031135245.1"/>
</dbReference>
<protein>
    <submittedName>
        <fullName evidence="2">Uncharacterized protein</fullName>
    </submittedName>
</protein>
<feature type="region of interest" description="Disordered" evidence="1">
    <location>
        <begin position="133"/>
        <end position="175"/>
    </location>
</feature>
<feature type="region of interest" description="Disordered" evidence="1">
    <location>
        <begin position="188"/>
        <end position="234"/>
    </location>
</feature>
<evidence type="ECO:0000256" key="1">
    <source>
        <dbReference type="SAM" id="MobiDB-lite"/>
    </source>
</evidence>
<sequence length="234" mass="25752">MIISHSFEAKRRRRISSPVAGRLELVSGFGARSLQSLWACAGPNIPRPSEDGRHGGRVQKSKRAMDRPERIFHIPTNTNSSTPEVHPPSATHNTQPMHPSKHQNSDDVIVAAVLSAIMAQGLDKDLKEGDSLRCHLQPGRNRSISVPGRRQSTESLSIHHPEDSHQDTSLSQSVPHESMLAHFSIRPAAHDDHGHGHGQGQHHQDQSHGGTMPHMPSTQSSSGDFQLLVHPRQR</sequence>
<dbReference type="InParanoid" id="A0A507BH02"/>
<proteinExistence type="predicted"/>
<evidence type="ECO:0000313" key="2">
    <source>
        <dbReference type="EMBL" id="TPX16599.1"/>
    </source>
</evidence>
<reference evidence="2 3" key="1">
    <citation type="submission" date="2019-06" db="EMBL/GenBank/DDBJ databases">
        <title>Draft genome sequence of the filamentous fungus Phialemoniopsis curvata isolated from diesel fuel.</title>
        <authorList>
            <person name="Varaljay V.A."/>
            <person name="Lyon W.J."/>
            <person name="Crouch A.L."/>
            <person name="Drake C.E."/>
            <person name="Hollomon J.M."/>
            <person name="Nadeau L.J."/>
            <person name="Nunn H.S."/>
            <person name="Stevenson B.S."/>
            <person name="Bojanowski C.L."/>
            <person name="Crookes-Goodson W.J."/>
        </authorList>
    </citation>
    <scope>NUCLEOTIDE SEQUENCE [LARGE SCALE GENOMIC DNA]</scope>
    <source>
        <strain evidence="2 3">D216</strain>
    </source>
</reference>
<dbReference type="GeneID" id="41979855"/>
<evidence type="ECO:0000313" key="3">
    <source>
        <dbReference type="Proteomes" id="UP000319257"/>
    </source>
</evidence>
<dbReference type="AlphaFoldDB" id="A0A507BH02"/>
<name>A0A507BH02_9PEZI</name>